<evidence type="ECO:0000259" key="3">
    <source>
        <dbReference type="PROSITE" id="PS50943"/>
    </source>
</evidence>
<dbReference type="GO" id="GO:0003677">
    <property type="term" value="F:DNA binding"/>
    <property type="evidence" value="ECO:0007669"/>
    <property type="project" value="UniProtKB-KW"/>
</dbReference>
<dbReference type="Proteomes" id="UP000095679">
    <property type="component" value="Unassembled WGS sequence"/>
</dbReference>
<evidence type="ECO:0000313" key="7">
    <source>
        <dbReference type="Proteomes" id="UP000095679"/>
    </source>
</evidence>
<accession>A0A174H7P8</accession>
<dbReference type="AlphaFoldDB" id="A0A174H7P8"/>
<dbReference type="Proteomes" id="UP000283497">
    <property type="component" value="Unassembled WGS sequence"/>
</dbReference>
<proteinExistence type="predicted"/>
<dbReference type="Proteomes" id="UP000286561">
    <property type="component" value="Unassembled WGS sequence"/>
</dbReference>
<evidence type="ECO:0000256" key="2">
    <source>
        <dbReference type="SAM" id="Phobius"/>
    </source>
</evidence>
<keyword evidence="1" id="KW-0238">DNA-binding</keyword>
<evidence type="ECO:0000313" key="5">
    <source>
        <dbReference type="EMBL" id="RGZ85943.1"/>
    </source>
</evidence>
<feature type="domain" description="HTH cro/C1-type" evidence="3">
    <location>
        <begin position="6"/>
        <end position="60"/>
    </location>
</feature>
<sequence length="146" mass="16897">MIGENIKTYRQKKGYTQEEVANRLHVTRQTISKWEKNYSIPDAEVLVKLADVLEVQTSQLLGVKVDSDVQTTEEKQNAYAEQLAHIAEQMAIRNRQRKRIWKTIGIAFAVIIVVYIILIVMNIAFFSVYPTTEDVQTHEETIMLEE</sequence>
<evidence type="ECO:0000256" key="1">
    <source>
        <dbReference type="ARBA" id="ARBA00023125"/>
    </source>
</evidence>
<dbReference type="SMART" id="SM00530">
    <property type="entry name" value="HTH_XRE"/>
    <property type="match status" value="1"/>
</dbReference>
<evidence type="ECO:0000313" key="9">
    <source>
        <dbReference type="Proteomes" id="UP000286561"/>
    </source>
</evidence>
<gene>
    <name evidence="4" type="primary">immR_3</name>
    <name evidence="6" type="ORF">DW068_10355</name>
    <name evidence="5" type="ORF">DW972_02465</name>
    <name evidence="4" type="ORF">ERS852450_02263</name>
</gene>
<keyword evidence="2" id="KW-1133">Transmembrane helix</keyword>
<keyword evidence="2" id="KW-0472">Membrane</keyword>
<name>A0A174H7P8_9FIRM</name>
<evidence type="ECO:0000313" key="6">
    <source>
        <dbReference type="EMBL" id="RHK38047.1"/>
    </source>
</evidence>
<dbReference type="InterPro" id="IPR001387">
    <property type="entry name" value="Cro/C1-type_HTH"/>
</dbReference>
<evidence type="ECO:0000313" key="8">
    <source>
        <dbReference type="Proteomes" id="UP000283497"/>
    </source>
</evidence>
<dbReference type="EMBL" id="QSEP01000005">
    <property type="protein sequence ID" value="RGZ85943.1"/>
    <property type="molecule type" value="Genomic_DNA"/>
</dbReference>
<evidence type="ECO:0000313" key="4">
    <source>
        <dbReference type="EMBL" id="CUO70943.1"/>
    </source>
</evidence>
<feature type="transmembrane region" description="Helical" evidence="2">
    <location>
        <begin position="103"/>
        <end position="129"/>
    </location>
</feature>
<reference evidence="8 9" key="2">
    <citation type="submission" date="2018-08" db="EMBL/GenBank/DDBJ databases">
        <title>A genome reference for cultivated species of the human gut microbiota.</title>
        <authorList>
            <person name="Zou Y."/>
            <person name="Xue W."/>
            <person name="Luo G."/>
        </authorList>
    </citation>
    <scope>NUCLEOTIDE SEQUENCE [LARGE SCALE GENOMIC DNA]</scope>
    <source>
        <strain evidence="6 8">AF45-14BH</strain>
        <strain evidence="5 9">AM48-23BH</strain>
    </source>
</reference>
<dbReference type="SUPFAM" id="SSF47413">
    <property type="entry name" value="lambda repressor-like DNA-binding domains"/>
    <property type="match status" value="1"/>
</dbReference>
<dbReference type="CDD" id="cd00093">
    <property type="entry name" value="HTH_XRE"/>
    <property type="match status" value="1"/>
</dbReference>
<dbReference type="PANTHER" id="PTHR46558:SF3">
    <property type="entry name" value="TRANSCRIPTIONAL REGULATOR"/>
    <property type="match status" value="1"/>
</dbReference>
<keyword evidence="2" id="KW-0812">Transmembrane</keyword>
<dbReference type="EMBL" id="QRNJ01000039">
    <property type="protein sequence ID" value="RHK38047.1"/>
    <property type="molecule type" value="Genomic_DNA"/>
</dbReference>
<dbReference type="RefSeq" id="WP_055299168.1">
    <property type="nucleotide sequence ID" value="NZ_BLYK01000020.1"/>
</dbReference>
<dbReference type="Gene3D" id="1.10.260.40">
    <property type="entry name" value="lambda repressor-like DNA-binding domains"/>
    <property type="match status" value="1"/>
</dbReference>
<dbReference type="PANTHER" id="PTHR46558">
    <property type="entry name" value="TRACRIPTIONAL REGULATORY PROTEIN-RELATED-RELATED"/>
    <property type="match status" value="1"/>
</dbReference>
<protein>
    <submittedName>
        <fullName evidence="4">HTH-type transcriptional regulator immR</fullName>
    </submittedName>
    <submittedName>
        <fullName evidence="5">Helix-turn-helix domain-containing protein</fullName>
    </submittedName>
</protein>
<organism evidence="4 7">
    <name type="scientific">Anaerobutyricum hallii</name>
    <dbReference type="NCBI Taxonomy" id="39488"/>
    <lineage>
        <taxon>Bacteria</taxon>
        <taxon>Bacillati</taxon>
        <taxon>Bacillota</taxon>
        <taxon>Clostridia</taxon>
        <taxon>Lachnospirales</taxon>
        <taxon>Lachnospiraceae</taxon>
        <taxon>Anaerobutyricum</taxon>
    </lineage>
</organism>
<dbReference type="EMBL" id="CYZL01000021">
    <property type="protein sequence ID" value="CUO70943.1"/>
    <property type="molecule type" value="Genomic_DNA"/>
</dbReference>
<dbReference type="Pfam" id="PF01381">
    <property type="entry name" value="HTH_3"/>
    <property type="match status" value="1"/>
</dbReference>
<dbReference type="InterPro" id="IPR010982">
    <property type="entry name" value="Lambda_DNA-bd_dom_sf"/>
</dbReference>
<reference evidence="4 7" key="1">
    <citation type="submission" date="2015-09" db="EMBL/GenBank/DDBJ databases">
        <authorList>
            <consortium name="Pathogen Informatics"/>
        </authorList>
    </citation>
    <scope>NUCLEOTIDE SEQUENCE [LARGE SCALE GENOMIC DNA]</scope>
    <source>
        <strain evidence="4 7">2789STDY5834835</strain>
    </source>
</reference>
<dbReference type="PROSITE" id="PS50943">
    <property type="entry name" value="HTH_CROC1"/>
    <property type="match status" value="1"/>
</dbReference>